<name>X5DHP2_9BACT</name>
<evidence type="ECO:0000313" key="5">
    <source>
        <dbReference type="Proteomes" id="UP000023772"/>
    </source>
</evidence>
<dbReference type="EMBL" id="FOHT01000005">
    <property type="protein sequence ID" value="SET05097.1"/>
    <property type="molecule type" value="Genomic_DNA"/>
</dbReference>
<reference evidence="4 6" key="2">
    <citation type="submission" date="2016-10" db="EMBL/GenBank/DDBJ databases">
        <authorList>
            <person name="de Groot N.N."/>
        </authorList>
    </citation>
    <scope>NUCLEOTIDE SEQUENCE [LARGE SCALE GENOMIC DNA]</scope>
    <source>
        <strain evidence="4 6">DSM 25947</strain>
    </source>
</reference>
<dbReference type="PANTHER" id="PTHR40469:SF2">
    <property type="entry name" value="GALACTOSE-BINDING DOMAIN-LIKE SUPERFAMILY PROTEIN"/>
    <property type="match status" value="1"/>
</dbReference>
<keyword evidence="4" id="KW-0808">Transferase</keyword>
<reference evidence="3 5" key="1">
    <citation type="submission" date="2014-03" db="EMBL/GenBank/DDBJ databases">
        <title>Complete genome sequence of a deeply braunched marine Bacteroidia bacterium Draconibacterium orientale type strain FH5T.</title>
        <authorList>
            <person name="Li X."/>
            <person name="Wang X."/>
            <person name="Xie Z."/>
            <person name="Du Z."/>
            <person name="Chen G."/>
        </authorList>
    </citation>
    <scope>NUCLEOTIDE SEQUENCE [LARGE SCALE GENOMIC DNA]</scope>
    <source>
        <strain evidence="3 5">FH5</strain>
    </source>
</reference>
<dbReference type="SUPFAM" id="SSF52317">
    <property type="entry name" value="Class I glutamine amidotransferase-like"/>
    <property type="match status" value="1"/>
</dbReference>
<dbReference type="STRING" id="1168034.FH5T_15795"/>
<evidence type="ECO:0000313" key="4">
    <source>
        <dbReference type="EMBL" id="SET05097.1"/>
    </source>
</evidence>
<dbReference type="HOGENOM" id="CLU_057383_1_3_10"/>
<dbReference type="Gene3D" id="3.40.50.880">
    <property type="match status" value="1"/>
</dbReference>
<dbReference type="Pfam" id="PF06283">
    <property type="entry name" value="ThuA"/>
    <property type="match status" value="1"/>
</dbReference>
<proteinExistence type="predicted"/>
<dbReference type="GO" id="GO:0016740">
    <property type="term" value="F:transferase activity"/>
    <property type="evidence" value="ECO:0007669"/>
    <property type="project" value="UniProtKB-KW"/>
</dbReference>
<evidence type="ECO:0000256" key="1">
    <source>
        <dbReference type="SAM" id="SignalP"/>
    </source>
</evidence>
<dbReference type="PANTHER" id="PTHR40469">
    <property type="entry name" value="SECRETED GLYCOSYL HYDROLASE"/>
    <property type="match status" value="1"/>
</dbReference>
<gene>
    <name evidence="3" type="ORF">FH5T_15795</name>
    <name evidence="4" type="ORF">SAMN05444285_10577</name>
</gene>
<evidence type="ECO:0000313" key="6">
    <source>
        <dbReference type="Proteomes" id="UP000181981"/>
    </source>
</evidence>
<evidence type="ECO:0000259" key="2">
    <source>
        <dbReference type="Pfam" id="PF06283"/>
    </source>
</evidence>
<organism evidence="4 6">
    <name type="scientific">Draconibacterium orientale</name>
    <dbReference type="NCBI Taxonomy" id="1168034"/>
    <lineage>
        <taxon>Bacteria</taxon>
        <taxon>Pseudomonadati</taxon>
        <taxon>Bacteroidota</taxon>
        <taxon>Bacteroidia</taxon>
        <taxon>Marinilabiliales</taxon>
        <taxon>Prolixibacteraceae</taxon>
        <taxon>Draconibacterium</taxon>
    </lineage>
</organism>
<feature type="signal peptide" evidence="1">
    <location>
        <begin position="1"/>
        <end position="21"/>
    </location>
</feature>
<keyword evidence="5" id="KW-1185">Reference proteome</keyword>
<dbReference type="Proteomes" id="UP000023772">
    <property type="component" value="Chromosome"/>
</dbReference>
<feature type="domain" description="ThuA-like" evidence="2">
    <location>
        <begin position="32"/>
        <end position="247"/>
    </location>
</feature>
<dbReference type="Proteomes" id="UP000181981">
    <property type="component" value="Unassembled WGS sequence"/>
</dbReference>
<dbReference type="KEGG" id="dori:FH5T_15795"/>
<protein>
    <submittedName>
        <fullName evidence="4">Type 1 glutamine amidotransferase (GATase1)</fullName>
    </submittedName>
</protein>
<sequence>MKLKNLFLAGLFLLAGLSVSAQFPRFKVLAFYSEHVESAHVEFAEEAIQFFQELTVGNGFVFDTTSNMSDLNAEKLKDYSVIMMLNDFPHSEKQRQAFREYMENGGGWYGFHVAAYNDRSTNWPWFLDFLGGGVFWRNNWPPMPAKVVVDNHNHPVTKSLPEAFMSPINEWYQWKPSPRQNPDIEVLASLSMDNYPLGLKDIIPDSDCPVVWTNKKYRMIYMNMGHGTRIFSDPTQNALIIAGLRWVVATDEKGNVFGK</sequence>
<dbReference type="eggNOG" id="COG3391">
    <property type="taxonomic scope" value="Bacteria"/>
</dbReference>
<dbReference type="AlphaFoldDB" id="X5DHP2"/>
<dbReference type="InterPro" id="IPR029010">
    <property type="entry name" value="ThuA-like"/>
</dbReference>
<dbReference type="OrthoDB" id="9775889at2"/>
<evidence type="ECO:0000313" key="3">
    <source>
        <dbReference type="EMBL" id="AHW60609.1"/>
    </source>
</evidence>
<dbReference type="RefSeq" id="WP_038560477.1">
    <property type="nucleotide sequence ID" value="NZ_FOHT01000005.1"/>
</dbReference>
<keyword evidence="1" id="KW-0732">Signal</keyword>
<feature type="chain" id="PRO_5010515049" evidence="1">
    <location>
        <begin position="22"/>
        <end position="259"/>
    </location>
</feature>
<keyword evidence="4" id="KW-0315">Glutamine amidotransferase</keyword>
<dbReference type="InterPro" id="IPR029062">
    <property type="entry name" value="Class_I_gatase-like"/>
</dbReference>
<dbReference type="EMBL" id="CP007451">
    <property type="protein sequence ID" value="AHW60609.1"/>
    <property type="molecule type" value="Genomic_DNA"/>
</dbReference>
<accession>X5DHP2</accession>